<evidence type="ECO:0000259" key="4">
    <source>
        <dbReference type="PROSITE" id="PS50932"/>
    </source>
</evidence>
<dbReference type="PROSITE" id="PS51257">
    <property type="entry name" value="PROKAR_LIPOPROTEIN"/>
    <property type="match status" value="1"/>
</dbReference>
<dbReference type="EMBL" id="JAQAGZ010000028">
    <property type="protein sequence ID" value="MCZ8516885.1"/>
    <property type="molecule type" value="Genomic_DNA"/>
</dbReference>
<keyword evidence="6" id="KW-1185">Reference proteome</keyword>
<comment type="caution">
    <text evidence="5">The sequence shown here is derived from an EMBL/GenBank/DDBJ whole genome shotgun (WGS) entry which is preliminary data.</text>
</comment>
<keyword evidence="3" id="KW-0804">Transcription</keyword>
<dbReference type="Gene3D" id="3.40.50.2300">
    <property type="match status" value="2"/>
</dbReference>
<dbReference type="SUPFAM" id="SSF53822">
    <property type="entry name" value="Periplasmic binding protein-like I"/>
    <property type="match status" value="1"/>
</dbReference>
<proteinExistence type="predicted"/>
<evidence type="ECO:0000256" key="3">
    <source>
        <dbReference type="ARBA" id="ARBA00023163"/>
    </source>
</evidence>
<dbReference type="CDD" id="cd01392">
    <property type="entry name" value="HTH_LacI"/>
    <property type="match status" value="1"/>
</dbReference>
<protein>
    <submittedName>
        <fullName evidence="5">LacI family DNA-binding transcriptional regulator</fullName>
    </submittedName>
</protein>
<dbReference type="PROSITE" id="PS50932">
    <property type="entry name" value="HTH_LACI_2"/>
    <property type="match status" value="1"/>
</dbReference>
<reference evidence="5 6" key="1">
    <citation type="submission" date="2022-12" db="EMBL/GenBank/DDBJ databases">
        <title>Draft genome sequence of Paenibacillus sp. dW9.</title>
        <authorList>
            <person name="Choi E.-W."/>
            <person name="Kim D.-U."/>
        </authorList>
    </citation>
    <scope>NUCLEOTIDE SEQUENCE [LARGE SCALE GENOMIC DNA]</scope>
    <source>
        <strain evidence="6">dW9</strain>
    </source>
</reference>
<evidence type="ECO:0000313" key="6">
    <source>
        <dbReference type="Proteomes" id="UP001527882"/>
    </source>
</evidence>
<dbReference type="PANTHER" id="PTHR30146:SF109">
    <property type="entry name" value="HTH-TYPE TRANSCRIPTIONAL REGULATOR GALS"/>
    <property type="match status" value="1"/>
</dbReference>
<dbReference type="SMART" id="SM00354">
    <property type="entry name" value="HTH_LACI"/>
    <property type="match status" value="1"/>
</dbReference>
<dbReference type="PANTHER" id="PTHR30146">
    <property type="entry name" value="LACI-RELATED TRANSCRIPTIONAL REPRESSOR"/>
    <property type="match status" value="1"/>
</dbReference>
<keyword evidence="1" id="KW-0805">Transcription regulation</keyword>
<name>A0ABT4QJ38_9BACL</name>
<sequence>MATIKDVAKLAGVAVSTASCALNGDNKVKSSTRLKVLEAAKRLNYQKNGFAMDLKRSSTQTIAVILEGFSGPYFSELLKGVQDITSANRYSLIACSSHGDADSTAIRFLKEKRADGVIVMAYNISDELLLESTREGFPIILLNRHLRGDFIFNVTIDDVLGAKTATDYLIQAGHKEIAFISGPANSQASNHRYIGYKESLKANGLKEQPKWVLPGKFTRTSGYKATKTLILQGNLPTAVFYGNDEMAVGGLKAFEESGIKVPDDISIIGFDDIELAEFTNPPLTTIRQPKYEMGTLAAHLMFQALGGGIVTQDYNLPTELIERESCRTFGDQR</sequence>
<feature type="domain" description="HTH lacI-type" evidence="4">
    <location>
        <begin position="2"/>
        <end position="56"/>
    </location>
</feature>
<dbReference type="RefSeq" id="WP_269885418.1">
    <property type="nucleotide sequence ID" value="NZ_JAQAGZ010000028.1"/>
</dbReference>
<dbReference type="Gene3D" id="1.10.260.40">
    <property type="entry name" value="lambda repressor-like DNA-binding domains"/>
    <property type="match status" value="1"/>
</dbReference>
<organism evidence="5 6">
    <name type="scientific">Paenibacillus gyeongsangnamensis</name>
    <dbReference type="NCBI Taxonomy" id="3388067"/>
    <lineage>
        <taxon>Bacteria</taxon>
        <taxon>Bacillati</taxon>
        <taxon>Bacillota</taxon>
        <taxon>Bacilli</taxon>
        <taxon>Bacillales</taxon>
        <taxon>Paenibacillaceae</taxon>
        <taxon>Paenibacillus</taxon>
    </lineage>
</organism>
<evidence type="ECO:0000313" key="5">
    <source>
        <dbReference type="EMBL" id="MCZ8516885.1"/>
    </source>
</evidence>
<dbReference type="Pfam" id="PF13377">
    <property type="entry name" value="Peripla_BP_3"/>
    <property type="match status" value="1"/>
</dbReference>
<accession>A0ABT4QJ38</accession>
<dbReference type="Proteomes" id="UP001527882">
    <property type="component" value="Unassembled WGS sequence"/>
</dbReference>
<dbReference type="CDD" id="cd06267">
    <property type="entry name" value="PBP1_LacI_sugar_binding-like"/>
    <property type="match status" value="1"/>
</dbReference>
<evidence type="ECO:0000256" key="1">
    <source>
        <dbReference type="ARBA" id="ARBA00023015"/>
    </source>
</evidence>
<evidence type="ECO:0000256" key="2">
    <source>
        <dbReference type="ARBA" id="ARBA00023125"/>
    </source>
</evidence>
<gene>
    <name evidence="5" type="ORF">O9H85_31915</name>
</gene>
<keyword evidence="2 5" id="KW-0238">DNA-binding</keyword>
<dbReference type="Pfam" id="PF00356">
    <property type="entry name" value="LacI"/>
    <property type="match status" value="1"/>
</dbReference>
<dbReference type="InterPro" id="IPR010982">
    <property type="entry name" value="Lambda_DNA-bd_dom_sf"/>
</dbReference>
<dbReference type="InterPro" id="IPR000843">
    <property type="entry name" value="HTH_LacI"/>
</dbReference>
<dbReference type="SUPFAM" id="SSF47413">
    <property type="entry name" value="lambda repressor-like DNA-binding domains"/>
    <property type="match status" value="1"/>
</dbReference>
<dbReference type="InterPro" id="IPR028082">
    <property type="entry name" value="Peripla_BP_I"/>
</dbReference>
<dbReference type="GO" id="GO:0003677">
    <property type="term" value="F:DNA binding"/>
    <property type="evidence" value="ECO:0007669"/>
    <property type="project" value="UniProtKB-KW"/>
</dbReference>
<dbReference type="InterPro" id="IPR046335">
    <property type="entry name" value="LacI/GalR-like_sensor"/>
</dbReference>